<keyword evidence="1" id="KW-0472">Membrane</keyword>
<dbReference type="RefSeq" id="WP_189125362.1">
    <property type="nucleotide sequence ID" value="NZ_BMNH01000010.1"/>
</dbReference>
<dbReference type="AlphaFoldDB" id="A0A918DLD2"/>
<dbReference type="EMBL" id="BMNH01000010">
    <property type="protein sequence ID" value="GGO71392.1"/>
    <property type="molecule type" value="Genomic_DNA"/>
</dbReference>
<keyword evidence="1" id="KW-1133">Transmembrane helix</keyword>
<reference evidence="2" key="1">
    <citation type="journal article" date="2014" name="Int. J. Syst. Evol. Microbiol.">
        <title>Complete genome sequence of Corynebacterium casei LMG S-19264T (=DSM 44701T), isolated from a smear-ripened cheese.</title>
        <authorList>
            <consortium name="US DOE Joint Genome Institute (JGI-PGF)"/>
            <person name="Walter F."/>
            <person name="Albersmeier A."/>
            <person name="Kalinowski J."/>
            <person name="Ruckert C."/>
        </authorList>
    </citation>
    <scope>NUCLEOTIDE SEQUENCE</scope>
    <source>
        <strain evidence="2">CGMCC 4.7368</strain>
    </source>
</reference>
<reference evidence="2" key="2">
    <citation type="submission" date="2020-09" db="EMBL/GenBank/DDBJ databases">
        <authorList>
            <person name="Sun Q."/>
            <person name="Zhou Y."/>
        </authorList>
    </citation>
    <scope>NUCLEOTIDE SEQUENCE</scope>
    <source>
        <strain evidence="2">CGMCC 4.7368</strain>
    </source>
</reference>
<keyword evidence="1" id="KW-0812">Transmembrane</keyword>
<feature type="transmembrane region" description="Helical" evidence="1">
    <location>
        <begin position="44"/>
        <end position="67"/>
    </location>
</feature>
<accession>A0A918DLD2</accession>
<name>A0A918DLD2_9ACTN</name>
<evidence type="ECO:0000256" key="1">
    <source>
        <dbReference type="SAM" id="Phobius"/>
    </source>
</evidence>
<proteinExistence type="predicted"/>
<sequence length="145" mass="15081">MASSRGTRVGRSSRGAAIGLLVSPTALGGGSGLAAKVWLDAPSAAALEYAGGVMAAGYVFAIVALVWQQLPRVMTAWAELRQGDRLARELAVHPAAVEAYERLLQARLGCHAIENGAIDSTDIVLIAQGRPGDKRHSPGRTKPVS</sequence>
<evidence type="ECO:0000313" key="2">
    <source>
        <dbReference type="EMBL" id="GGO71392.1"/>
    </source>
</evidence>
<evidence type="ECO:0000313" key="3">
    <source>
        <dbReference type="Proteomes" id="UP000646523"/>
    </source>
</evidence>
<organism evidence="2 3">
    <name type="scientific">Nonomuraea cavernae</name>
    <dbReference type="NCBI Taxonomy" id="2045107"/>
    <lineage>
        <taxon>Bacteria</taxon>
        <taxon>Bacillati</taxon>
        <taxon>Actinomycetota</taxon>
        <taxon>Actinomycetes</taxon>
        <taxon>Streptosporangiales</taxon>
        <taxon>Streptosporangiaceae</taxon>
        <taxon>Nonomuraea</taxon>
    </lineage>
</organism>
<comment type="caution">
    <text evidence="2">The sequence shown here is derived from an EMBL/GenBank/DDBJ whole genome shotgun (WGS) entry which is preliminary data.</text>
</comment>
<keyword evidence="3" id="KW-1185">Reference proteome</keyword>
<protein>
    <submittedName>
        <fullName evidence="2">Uncharacterized protein</fullName>
    </submittedName>
</protein>
<dbReference type="Proteomes" id="UP000646523">
    <property type="component" value="Unassembled WGS sequence"/>
</dbReference>
<gene>
    <name evidence="2" type="ORF">GCM10012289_37020</name>
</gene>